<feature type="domain" description="VWFA" evidence="2">
    <location>
        <begin position="498"/>
        <end position="672"/>
    </location>
</feature>
<name>A0A443KCS3_9RHOB</name>
<dbReference type="SUPFAM" id="SSF53300">
    <property type="entry name" value="vWA-like"/>
    <property type="match status" value="1"/>
</dbReference>
<feature type="compositionally biased region" description="Basic and acidic residues" evidence="1">
    <location>
        <begin position="382"/>
        <end position="393"/>
    </location>
</feature>
<proteinExistence type="predicted"/>
<reference evidence="3 4" key="2">
    <citation type="submission" date="2019-01" db="EMBL/GenBank/DDBJ databases">
        <authorList>
            <person name="Li Y."/>
        </authorList>
    </citation>
    <scope>NUCLEOTIDE SEQUENCE [LARGE SCALE GENOMIC DNA]</scope>
    <source>
        <strain evidence="3 4">07D10-4-3</strain>
    </source>
</reference>
<accession>A0A443KCS3</accession>
<evidence type="ECO:0000313" key="3">
    <source>
        <dbReference type="EMBL" id="RWR30570.1"/>
    </source>
</evidence>
<evidence type="ECO:0000259" key="2">
    <source>
        <dbReference type="SMART" id="SM00327"/>
    </source>
</evidence>
<evidence type="ECO:0000256" key="1">
    <source>
        <dbReference type="SAM" id="MobiDB-lite"/>
    </source>
</evidence>
<protein>
    <recommendedName>
        <fullName evidence="2">VWFA domain-containing protein</fullName>
    </recommendedName>
</protein>
<dbReference type="SMART" id="SM00327">
    <property type="entry name" value="VWA"/>
    <property type="match status" value="1"/>
</dbReference>
<feature type="compositionally biased region" description="Low complexity" evidence="1">
    <location>
        <begin position="225"/>
        <end position="338"/>
    </location>
</feature>
<dbReference type="InterPro" id="IPR002035">
    <property type="entry name" value="VWF_A"/>
</dbReference>
<sequence>MFHFSDRQFDSMTYCTKLSSILGKKLGIRIEFGDRIATDGTTIYLRHWDTTDIDKRNALTGAIFHEAGHVVQTDFVARKSSIELRRQFKWFNAWVTAQNIIDDIRLEANVMRQFPGARCFLDAVIKIVFNDNPSDPQLNQSYWSRALDWALVSYRYQFLKQLSLHDRKQEHDAAIANVLPAVAIERLLKIGEAASVIGANRQDTSQTFILADELIRVLEEFLPSQQGDQQDQNGQAASQGDQQDQNGQAASQGDQQDQNGQAASQGDQQDQNGQAANQGDQQDQNGQAASQGDQQGQNGQAASQGDQQGQNGQAASQGDQQGQNGQAASQGDQQGQNGRAASQGDQQGQNGRAASQGDQQGQNGRAASNGTSSPFTSSRSLGLDERDLTKPRPDIMKVLADSSSLSDHEIASMPKGIGFKSAADDGVSRYPDARRHLSEASGQIGSLTAAVTPLIFGDAPTYRPHIRGRKLNPKKLATALVDDKVAPFLRRETDEEEALAIQVLIDRSASTVGAVYGSQIACALTLSKSLEGFPDVDVALSYFPHKGSSGKDGSYAAPLVKPFGDATVTCLNNWPLPSGGTPLAQAMIGAALNFSLSDRERKVLFVMTDGKPESVADAQKSRKFLKRLGIEVYGIVISDQSYPRDLFDDSEQIGSERELARAISRLVLRIIR</sequence>
<reference evidence="3 4" key="1">
    <citation type="submission" date="2019-01" db="EMBL/GenBank/DDBJ databases">
        <title>Sinorhodobacter populi sp. nov. isolated from the symptomatic bark tissue of Populus euramericana canker.</title>
        <authorList>
            <person name="Xu G."/>
        </authorList>
    </citation>
    <scope>NUCLEOTIDE SEQUENCE [LARGE SCALE GENOMIC DNA]</scope>
    <source>
        <strain evidence="3 4">07D10-4-3</strain>
    </source>
</reference>
<feature type="region of interest" description="Disordered" evidence="1">
    <location>
        <begin position="225"/>
        <end position="393"/>
    </location>
</feature>
<dbReference type="Proteomes" id="UP000284451">
    <property type="component" value="Unassembled WGS sequence"/>
</dbReference>
<dbReference type="EMBL" id="SAUY01000015">
    <property type="protein sequence ID" value="RWR30570.1"/>
    <property type="molecule type" value="Genomic_DNA"/>
</dbReference>
<gene>
    <name evidence="3" type="ORF">D2T29_12935</name>
</gene>
<dbReference type="AlphaFoldDB" id="A0A443KCS3"/>
<organism evidence="3 4">
    <name type="scientific">Paenirhodobacter populi</name>
    <dbReference type="NCBI Taxonomy" id="2306993"/>
    <lineage>
        <taxon>Bacteria</taxon>
        <taxon>Pseudomonadati</taxon>
        <taxon>Pseudomonadota</taxon>
        <taxon>Alphaproteobacteria</taxon>
        <taxon>Rhodobacterales</taxon>
        <taxon>Rhodobacter group</taxon>
        <taxon>Paenirhodobacter</taxon>
    </lineage>
</organism>
<dbReference type="RefSeq" id="WP_128232776.1">
    <property type="nucleotide sequence ID" value="NZ_SAUY01000015.1"/>
</dbReference>
<evidence type="ECO:0000313" key="4">
    <source>
        <dbReference type="Proteomes" id="UP000284451"/>
    </source>
</evidence>
<feature type="compositionally biased region" description="Polar residues" evidence="1">
    <location>
        <begin position="339"/>
        <end position="380"/>
    </location>
</feature>
<dbReference type="Gene3D" id="3.40.50.410">
    <property type="entry name" value="von Willebrand factor, type A domain"/>
    <property type="match status" value="1"/>
</dbReference>
<dbReference type="InterPro" id="IPR036465">
    <property type="entry name" value="vWFA_dom_sf"/>
</dbReference>
<comment type="caution">
    <text evidence="3">The sequence shown here is derived from an EMBL/GenBank/DDBJ whole genome shotgun (WGS) entry which is preliminary data.</text>
</comment>